<sequence>MLNNLGENVEREGLLDTPKRYAKAMMYLTQGYKADIKEVINGALFSSTATGVVVVKDIDFFSMCEHHILPFHGKVHIAYIPSGKVLGLSKFARVVEVFARRLQIQEQLNEQIADAIEDILEPKGVIVSIEAAHMCMSMRGVQKIGSKTLTTVARGELKDDQKCNETLFKFFNSSVS</sequence>
<dbReference type="STRING" id="1445510.YC6258_01026"/>
<dbReference type="Pfam" id="PF01227">
    <property type="entry name" value="GTP_cyclohydroI"/>
    <property type="match status" value="1"/>
</dbReference>
<feature type="binding site" evidence="6">
    <location>
        <position position="135"/>
    </location>
    <ligand>
        <name>Zn(2+)</name>
        <dbReference type="ChEBI" id="CHEBI:29105"/>
    </ligand>
</feature>
<dbReference type="NCBIfam" id="TIGR00063">
    <property type="entry name" value="folE"/>
    <property type="match status" value="1"/>
</dbReference>
<dbReference type="GO" id="GO:0008270">
    <property type="term" value="F:zinc ion binding"/>
    <property type="evidence" value="ECO:0007669"/>
    <property type="project" value="UniProtKB-UniRule"/>
</dbReference>
<dbReference type="Proteomes" id="UP000032266">
    <property type="component" value="Chromosome"/>
</dbReference>
<name>A0A0C5VFV0_9GAMM</name>
<dbReference type="HAMAP" id="MF_00223">
    <property type="entry name" value="FolE"/>
    <property type="match status" value="1"/>
</dbReference>
<evidence type="ECO:0000313" key="9">
    <source>
        <dbReference type="Proteomes" id="UP000032266"/>
    </source>
</evidence>
<keyword evidence="6" id="KW-0547">Nucleotide-binding</keyword>
<dbReference type="NCBIfam" id="NF006826">
    <property type="entry name" value="PRK09347.1-3"/>
    <property type="match status" value="1"/>
</dbReference>
<evidence type="ECO:0000259" key="7">
    <source>
        <dbReference type="Pfam" id="PF01227"/>
    </source>
</evidence>
<dbReference type="FunFam" id="3.30.1130.10:FF:000001">
    <property type="entry name" value="GTP cyclohydrolase 1"/>
    <property type="match status" value="1"/>
</dbReference>
<dbReference type="SUPFAM" id="SSF55620">
    <property type="entry name" value="Tetrahydrobiopterin biosynthesis enzymes-like"/>
    <property type="match status" value="1"/>
</dbReference>
<keyword evidence="6" id="KW-0862">Zinc</keyword>
<proteinExistence type="inferred from homology"/>
<comment type="similarity">
    <text evidence="3 6">Belongs to the GTP cyclohydrolase I family.</text>
</comment>
<dbReference type="AlphaFoldDB" id="A0A0C5VFV0"/>
<keyword evidence="6" id="KW-0479">Metal-binding</keyword>
<keyword evidence="4 6" id="KW-0554">One-carbon metabolism</keyword>
<dbReference type="PROSITE" id="PS00859">
    <property type="entry name" value="GTP_CYCLOHYDROL_1_1"/>
    <property type="match status" value="1"/>
</dbReference>
<gene>
    <name evidence="6" type="primary">folE</name>
    <name evidence="8" type="ORF">YC6258_01026</name>
</gene>
<organism evidence="8 9">
    <name type="scientific">Gynuella sunshinyii YC6258</name>
    <dbReference type="NCBI Taxonomy" id="1445510"/>
    <lineage>
        <taxon>Bacteria</taxon>
        <taxon>Pseudomonadati</taxon>
        <taxon>Pseudomonadota</taxon>
        <taxon>Gammaproteobacteria</taxon>
        <taxon>Oceanospirillales</taxon>
        <taxon>Saccharospirillaceae</taxon>
        <taxon>Gynuella</taxon>
    </lineage>
</organism>
<evidence type="ECO:0000256" key="6">
    <source>
        <dbReference type="HAMAP-Rule" id="MF_00223"/>
    </source>
</evidence>
<dbReference type="GO" id="GO:0005525">
    <property type="term" value="F:GTP binding"/>
    <property type="evidence" value="ECO:0007669"/>
    <property type="project" value="UniProtKB-KW"/>
</dbReference>
<dbReference type="Gene3D" id="3.30.1130.10">
    <property type="match status" value="1"/>
</dbReference>
<keyword evidence="6" id="KW-0342">GTP-binding</keyword>
<dbReference type="InterPro" id="IPR020602">
    <property type="entry name" value="GTP_CycHdrlase_I_dom"/>
</dbReference>
<dbReference type="GO" id="GO:0046654">
    <property type="term" value="P:tetrahydrofolate biosynthetic process"/>
    <property type="evidence" value="ECO:0007669"/>
    <property type="project" value="UniProtKB-UniRule"/>
</dbReference>
<dbReference type="PANTHER" id="PTHR11109">
    <property type="entry name" value="GTP CYCLOHYDROLASE I"/>
    <property type="match status" value="1"/>
</dbReference>
<dbReference type="GO" id="GO:0006730">
    <property type="term" value="P:one-carbon metabolic process"/>
    <property type="evidence" value="ECO:0007669"/>
    <property type="project" value="UniProtKB-UniRule"/>
</dbReference>
<comment type="subunit">
    <text evidence="6">Homopolymer.</text>
</comment>
<comment type="catalytic activity">
    <reaction evidence="1 6">
        <text>GTP + H2O = 7,8-dihydroneopterin 3'-triphosphate + formate + H(+)</text>
        <dbReference type="Rhea" id="RHEA:17473"/>
        <dbReference type="ChEBI" id="CHEBI:15377"/>
        <dbReference type="ChEBI" id="CHEBI:15378"/>
        <dbReference type="ChEBI" id="CHEBI:15740"/>
        <dbReference type="ChEBI" id="CHEBI:37565"/>
        <dbReference type="ChEBI" id="CHEBI:58462"/>
        <dbReference type="EC" id="3.5.4.16"/>
    </reaction>
</comment>
<dbReference type="EC" id="3.5.4.16" evidence="6"/>
<keyword evidence="5 6" id="KW-0378">Hydrolase</keyword>
<evidence type="ECO:0000256" key="4">
    <source>
        <dbReference type="ARBA" id="ARBA00022563"/>
    </source>
</evidence>
<dbReference type="InterPro" id="IPR001474">
    <property type="entry name" value="GTP_CycHdrlase_I"/>
</dbReference>
<feature type="binding site" evidence="6">
    <location>
        <position position="64"/>
    </location>
    <ligand>
        <name>Zn(2+)</name>
        <dbReference type="ChEBI" id="CHEBI:29105"/>
    </ligand>
</feature>
<evidence type="ECO:0000313" key="8">
    <source>
        <dbReference type="EMBL" id="AJQ93076.1"/>
    </source>
</evidence>
<dbReference type="EMBL" id="CP007142">
    <property type="protein sequence ID" value="AJQ93076.1"/>
    <property type="molecule type" value="Genomic_DNA"/>
</dbReference>
<dbReference type="PATRIC" id="fig|1445510.3.peg.1002"/>
<dbReference type="KEGG" id="gsn:YC6258_01026"/>
<dbReference type="GO" id="GO:0003934">
    <property type="term" value="F:GTP cyclohydrolase I activity"/>
    <property type="evidence" value="ECO:0007669"/>
    <property type="project" value="UniProtKB-UniRule"/>
</dbReference>
<evidence type="ECO:0000256" key="5">
    <source>
        <dbReference type="ARBA" id="ARBA00022801"/>
    </source>
</evidence>
<dbReference type="NCBIfam" id="NF006825">
    <property type="entry name" value="PRK09347.1-2"/>
    <property type="match status" value="1"/>
</dbReference>
<dbReference type="GO" id="GO:0006729">
    <property type="term" value="P:tetrahydrobiopterin biosynthetic process"/>
    <property type="evidence" value="ECO:0007669"/>
    <property type="project" value="TreeGrafter"/>
</dbReference>
<dbReference type="InterPro" id="IPR018234">
    <property type="entry name" value="GTP_CycHdrlase_I_CS"/>
</dbReference>
<dbReference type="InterPro" id="IPR043133">
    <property type="entry name" value="GTP-CH-I_C/QueF"/>
</dbReference>
<dbReference type="UniPathway" id="UPA00848">
    <property type="reaction ID" value="UER00151"/>
</dbReference>
<evidence type="ECO:0000256" key="3">
    <source>
        <dbReference type="ARBA" id="ARBA00008085"/>
    </source>
</evidence>
<dbReference type="HOGENOM" id="CLU_049768_3_4_6"/>
<dbReference type="PANTHER" id="PTHR11109:SF7">
    <property type="entry name" value="GTP CYCLOHYDROLASE 1"/>
    <property type="match status" value="1"/>
</dbReference>
<dbReference type="GO" id="GO:0005737">
    <property type="term" value="C:cytoplasm"/>
    <property type="evidence" value="ECO:0007669"/>
    <property type="project" value="TreeGrafter"/>
</dbReference>
<reference evidence="8 9" key="1">
    <citation type="submission" date="2014-01" db="EMBL/GenBank/DDBJ databases">
        <title>Full genme sequencing of cellulolytic bacterium Gynuella sunshinyii YC6258T gen. nov., sp. nov.</title>
        <authorList>
            <person name="Khan H."/>
            <person name="Chung E.J."/>
            <person name="Chung Y.R."/>
        </authorList>
    </citation>
    <scope>NUCLEOTIDE SEQUENCE [LARGE SCALE GENOMIC DNA]</scope>
    <source>
        <strain evidence="8 9">YC6258</strain>
    </source>
</reference>
<feature type="binding site" evidence="6">
    <location>
        <position position="67"/>
    </location>
    <ligand>
        <name>Zn(2+)</name>
        <dbReference type="ChEBI" id="CHEBI:29105"/>
    </ligand>
</feature>
<dbReference type="Gene3D" id="1.10.286.10">
    <property type="match status" value="1"/>
</dbReference>
<evidence type="ECO:0000256" key="1">
    <source>
        <dbReference type="ARBA" id="ARBA00001052"/>
    </source>
</evidence>
<dbReference type="InterPro" id="IPR043134">
    <property type="entry name" value="GTP-CH-I_N"/>
</dbReference>
<protein>
    <recommendedName>
        <fullName evidence="6">GTP cyclohydrolase 1</fullName>
        <ecNumber evidence="6">3.5.4.16</ecNumber>
    </recommendedName>
    <alternativeName>
        <fullName evidence="6">GTP cyclohydrolase I</fullName>
        <shortName evidence="6">GTP-CH-I</shortName>
    </alternativeName>
</protein>
<comment type="pathway">
    <text evidence="2 6">Cofactor biosynthesis; 7,8-dihydroneopterin triphosphate biosynthesis; 7,8-dihydroneopterin triphosphate from GTP: step 1/1.</text>
</comment>
<keyword evidence="9" id="KW-1185">Reference proteome</keyword>
<feature type="domain" description="GTP cyclohydrolase I" evidence="7">
    <location>
        <begin position="1"/>
        <end position="169"/>
    </location>
</feature>
<evidence type="ECO:0000256" key="2">
    <source>
        <dbReference type="ARBA" id="ARBA00005080"/>
    </source>
</evidence>
<accession>A0A0C5VFV0</accession>